<organism evidence="1 2">
    <name type="scientific">Micromonospora lupini str. Lupac 08</name>
    <dbReference type="NCBI Taxonomy" id="1150864"/>
    <lineage>
        <taxon>Bacteria</taxon>
        <taxon>Bacillati</taxon>
        <taxon>Actinomycetota</taxon>
        <taxon>Actinomycetes</taxon>
        <taxon>Micromonosporales</taxon>
        <taxon>Micromonosporaceae</taxon>
        <taxon>Micromonospora</taxon>
    </lineage>
</organism>
<dbReference type="OrthoDB" id="3627085at2"/>
<dbReference type="Proteomes" id="UP000003448">
    <property type="component" value="Unassembled WGS sequence"/>
</dbReference>
<proteinExistence type="predicted"/>
<dbReference type="AlphaFoldDB" id="I0LDD5"/>
<accession>I0LDD5</accession>
<protein>
    <recommendedName>
        <fullName evidence="3">PE domain-containing protein</fullName>
    </recommendedName>
</protein>
<keyword evidence="2" id="KW-1185">Reference proteome</keyword>
<dbReference type="STRING" id="1150864.MILUP08_30117"/>
<sequence>MTRMVDPDGLRDVGTNLQDISDRFLTELRTFLADLEGFGAPWGNDDIGSLIGAACEEVTAYAAECFESAIEELGVVGVDLNRMAHLVEEDERAITAHLTGLGQELG</sequence>
<name>I0LDD5_9ACTN</name>
<comment type="caution">
    <text evidence="1">The sequence shown here is derived from an EMBL/GenBank/DDBJ whole genome shotgun (WGS) entry which is preliminary data.</text>
</comment>
<reference evidence="2" key="1">
    <citation type="journal article" date="2012" name="J. Bacteriol.">
        <title>Genome Sequence of Micromonospora lupini Lupac 08, Isolated from Root Nodules of Lupinus angustifolius.</title>
        <authorList>
            <person name="Alonso-Vega P."/>
            <person name="Normand P."/>
            <person name="Bacigalupe R."/>
            <person name="Pujic P."/>
            <person name="Lajus A."/>
            <person name="Vallenet D."/>
            <person name="Carro L."/>
            <person name="Coll P."/>
            <person name="Trujillo M.E."/>
        </authorList>
    </citation>
    <scope>NUCLEOTIDE SEQUENCE [LARGE SCALE GENOMIC DNA]</scope>
    <source>
        <strain evidence="2">Lupac 08</strain>
    </source>
</reference>
<evidence type="ECO:0000313" key="2">
    <source>
        <dbReference type="Proteomes" id="UP000003448"/>
    </source>
</evidence>
<dbReference type="EMBL" id="CAIE01000045">
    <property type="protein sequence ID" value="CCH21832.1"/>
    <property type="molecule type" value="Genomic_DNA"/>
</dbReference>
<gene>
    <name evidence="1" type="ORF">MILUP08_30117</name>
</gene>
<evidence type="ECO:0008006" key="3">
    <source>
        <dbReference type="Google" id="ProtNLM"/>
    </source>
</evidence>
<evidence type="ECO:0000313" key="1">
    <source>
        <dbReference type="EMBL" id="CCH21832.1"/>
    </source>
</evidence>